<keyword evidence="2 7" id="KW-0813">Transport</keyword>
<feature type="binding site" evidence="6">
    <location>
        <position position="44"/>
    </location>
    <ligand>
        <name>Na(+)</name>
        <dbReference type="ChEBI" id="CHEBI:29101"/>
        <label>2</label>
    </ligand>
</feature>
<keyword evidence="7" id="KW-0769">Symport</keyword>
<evidence type="ECO:0000313" key="9">
    <source>
        <dbReference type="Ensembl" id="ENSTRUP00000081027.1"/>
    </source>
</evidence>
<dbReference type="SUPFAM" id="SSF161070">
    <property type="entry name" value="SNF-like"/>
    <property type="match status" value="1"/>
</dbReference>
<dbReference type="GeneTree" id="ENSGT00940000157478"/>
<keyword evidence="4 8" id="KW-1133">Transmembrane helix</keyword>
<gene>
    <name evidence="9" type="primary">LOC101074740</name>
</gene>
<organism evidence="9 10">
    <name type="scientific">Takifugu rubripes</name>
    <name type="common">Japanese pufferfish</name>
    <name type="synonym">Fugu rubripes</name>
    <dbReference type="NCBI Taxonomy" id="31033"/>
    <lineage>
        <taxon>Eukaryota</taxon>
        <taxon>Metazoa</taxon>
        <taxon>Chordata</taxon>
        <taxon>Craniata</taxon>
        <taxon>Vertebrata</taxon>
        <taxon>Euteleostomi</taxon>
        <taxon>Actinopterygii</taxon>
        <taxon>Neopterygii</taxon>
        <taxon>Teleostei</taxon>
        <taxon>Neoteleostei</taxon>
        <taxon>Acanthomorphata</taxon>
        <taxon>Eupercaria</taxon>
        <taxon>Tetraodontiformes</taxon>
        <taxon>Tetradontoidea</taxon>
        <taxon>Tetraodontidae</taxon>
        <taxon>Takifugu</taxon>
    </lineage>
</organism>
<feature type="transmembrane region" description="Helical" evidence="8">
    <location>
        <begin position="445"/>
        <end position="467"/>
    </location>
</feature>
<keyword evidence="6" id="KW-0479">Metal-binding</keyword>
<proteinExistence type="inferred from homology"/>
<dbReference type="Ensembl" id="ENSTRUT00000062035.1">
    <property type="protein sequence ID" value="ENSTRUP00000081027.1"/>
    <property type="gene ID" value="ENSTRUG00000015105.3"/>
</dbReference>
<dbReference type="Pfam" id="PF00209">
    <property type="entry name" value="SNF"/>
    <property type="match status" value="1"/>
</dbReference>
<dbReference type="PROSITE" id="PS50267">
    <property type="entry name" value="NA_NEUROTRAN_SYMP_3"/>
    <property type="match status" value="1"/>
</dbReference>
<evidence type="ECO:0000256" key="6">
    <source>
        <dbReference type="PIRSR" id="PIRSR600175-1"/>
    </source>
</evidence>
<dbReference type="GO" id="GO:0005332">
    <property type="term" value="F:gamma-aminobutyric acid:sodium:chloride symporter activity"/>
    <property type="evidence" value="ECO:0007669"/>
    <property type="project" value="TreeGrafter"/>
</dbReference>
<keyword evidence="3 7" id="KW-0812">Transmembrane</keyword>
<feature type="binding site" evidence="6">
    <location>
        <position position="310"/>
    </location>
    <ligand>
        <name>Na(+)</name>
        <dbReference type="ChEBI" id="CHEBI:29101"/>
        <label>1</label>
    </ligand>
</feature>
<feature type="binding site" evidence="6">
    <location>
        <position position="47"/>
    </location>
    <ligand>
        <name>Na(+)</name>
        <dbReference type="ChEBI" id="CHEBI:29101"/>
        <label>1</label>
    </ligand>
</feature>
<feature type="transmembrane region" description="Helical" evidence="8">
    <location>
        <begin position="304"/>
        <end position="328"/>
    </location>
</feature>
<evidence type="ECO:0000256" key="1">
    <source>
        <dbReference type="ARBA" id="ARBA00004141"/>
    </source>
</evidence>
<dbReference type="Proteomes" id="UP000005226">
    <property type="component" value="Chromosome 19"/>
</dbReference>
<dbReference type="PANTHER" id="PTHR11616:SF277">
    <property type="entry name" value="TRANSPORTER"/>
    <property type="match status" value="1"/>
</dbReference>
<feature type="transmembrane region" description="Helical" evidence="8">
    <location>
        <begin position="363"/>
        <end position="387"/>
    </location>
</feature>
<feature type="transmembrane region" description="Helical" evidence="8">
    <location>
        <begin position="65"/>
        <end position="85"/>
    </location>
</feature>
<keyword evidence="10" id="KW-1185">Reference proteome</keyword>
<accession>A0A674P5K5</accession>
<feature type="transmembrane region" description="Helical" evidence="8">
    <location>
        <begin position="36"/>
        <end position="53"/>
    </location>
</feature>
<protein>
    <recommendedName>
        <fullName evidence="7">Transporter</fullName>
    </recommendedName>
</protein>
<dbReference type="GO" id="GO:0005886">
    <property type="term" value="C:plasma membrane"/>
    <property type="evidence" value="ECO:0007669"/>
    <property type="project" value="TreeGrafter"/>
</dbReference>
<dbReference type="PANTHER" id="PTHR11616">
    <property type="entry name" value="SODIUM/CHLORIDE DEPENDENT TRANSPORTER"/>
    <property type="match status" value="1"/>
</dbReference>
<evidence type="ECO:0000256" key="4">
    <source>
        <dbReference type="ARBA" id="ARBA00022989"/>
    </source>
</evidence>
<feature type="transmembrane region" description="Helical" evidence="8">
    <location>
        <begin position="222"/>
        <end position="239"/>
    </location>
</feature>
<evidence type="ECO:0000256" key="7">
    <source>
        <dbReference type="RuleBase" id="RU003732"/>
    </source>
</evidence>
<evidence type="ECO:0000256" key="8">
    <source>
        <dbReference type="SAM" id="Phobius"/>
    </source>
</evidence>
<evidence type="ECO:0000313" key="10">
    <source>
        <dbReference type="Proteomes" id="UP000005226"/>
    </source>
</evidence>
<feature type="binding site" evidence="6">
    <location>
        <position position="278"/>
    </location>
    <ligand>
        <name>Na(+)</name>
        <dbReference type="ChEBI" id="CHEBI:29101"/>
        <label>1</label>
    </ligand>
</feature>
<feature type="transmembrane region" description="Helical" evidence="8">
    <location>
        <begin position="407"/>
        <end position="425"/>
    </location>
</feature>
<comment type="similarity">
    <text evidence="7">Belongs to the sodium:neurotransmitter symporter (SNF) (TC 2.A.22) family.</text>
</comment>
<reference evidence="9" key="2">
    <citation type="submission" date="2025-08" db="UniProtKB">
        <authorList>
            <consortium name="Ensembl"/>
        </authorList>
    </citation>
    <scope>IDENTIFICATION</scope>
</reference>
<dbReference type="PRINTS" id="PR00176">
    <property type="entry name" value="NANEUSMPORT"/>
</dbReference>
<feature type="transmembrane region" description="Helical" evidence="8">
    <location>
        <begin position="197"/>
        <end position="216"/>
    </location>
</feature>
<evidence type="ECO:0000256" key="3">
    <source>
        <dbReference type="ARBA" id="ARBA00022692"/>
    </source>
</evidence>
<feature type="transmembrane region" description="Helical" evidence="8">
    <location>
        <begin position="514"/>
        <end position="537"/>
    </location>
</feature>
<comment type="subcellular location">
    <subcellularLocation>
        <location evidence="1">Membrane</location>
        <topology evidence="1">Multi-pass membrane protein</topology>
    </subcellularLocation>
</comment>
<evidence type="ECO:0000256" key="5">
    <source>
        <dbReference type="ARBA" id="ARBA00023136"/>
    </source>
</evidence>
<feature type="transmembrane region" description="Helical" evidence="8">
    <location>
        <begin position="158"/>
        <end position="176"/>
    </location>
</feature>
<dbReference type="InterPro" id="IPR037272">
    <property type="entry name" value="SNS_sf"/>
</dbReference>
<reference evidence="9 10" key="1">
    <citation type="journal article" date="2011" name="Genome Biol. Evol.">
        <title>Integration of the genetic map and genome assembly of fugu facilitates insights into distinct features of genome evolution in teleosts and mammals.</title>
        <authorList>
            <person name="Kai W."/>
            <person name="Kikuchi K."/>
            <person name="Tohari S."/>
            <person name="Chew A.K."/>
            <person name="Tay A."/>
            <person name="Fujiwara A."/>
            <person name="Hosoya S."/>
            <person name="Suetake H."/>
            <person name="Naruse K."/>
            <person name="Brenner S."/>
            <person name="Suzuki Y."/>
            <person name="Venkatesh B."/>
        </authorList>
    </citation>
    <scope>NUCLEOTIDE SEQUENCE [LARGE SCALE GENOMIC DNA]</scope>
</reference>
<dbReference type="GO" id="GO:0042995">
    <property type="term" value="C:cell projection"/>
    <property type="evidence" value="ECO:0007669"/>
    <property type="project" value="TreeGrafter"/>
</dbReference>
<keyword evidence="6" id="KW-0915">Sodium</keyword>
<dbReference type="InterPro" id="IPR000175">
    <property type="entry name" value="Na/ntran_symport"/>
</dbReference>
<evidence type="ECO:0000256" key="2">
    <source>
        <dbReference type="ARBA" id="ARBA00022448"/>
    </source>
</evidence>
<feature type="binding site" evidence="6">
    <location>
        <position position="375"/>
    </location>
    <ligand>
        <name>Na(+)</name>
        <dbReference type="ChEBI" id="CHEBI:29101"/>
        <label>1</label>
    </ligand>
</feature>
<reference evidence="9" key="3">
    <citation type="submission" date="2025-09" db="UniProtKB">
        <authorList>
            <consortium name="Ensembl"/>
        </authorList>
    </citation>
    <scope>IDENTIFICATION</scope>
</reference>
<feature type="transmembrane region" description="Helical" evidence="8">
    <location>
        <begin position="118"/>
        <end position="138"/>
    </location>
</feature>
<dbReference type="GO" id="GO:0046872">
    <property type="term" value="F:metal ion binding"/>
    <property type="evidence" value="ECO:0007669"/>
    <property type="project" value="UniProtKB-KW"/>
</dbReference>
<sequence>MSREFLKGSSRETPRQDNRLMSKTQLLDRGQWANKLEFLLAVAGTLVGLGNLWRFPYLCYKNGGGAFLVPYVLFLLACGIPMFLLETAMGQFTSQGCITCWRYFCPLFEGIGYATQIVIAYAAVSYIVIQAWAFFYLFSSFSAEIPWATCSDIKKSKRSQFVGSLKVFHIGGVFPFRRRVLGISQGIENIGSLRWELVLCLLLAWILCYFCVWKGVRSTGKVVYFTATFPYLMLVVLLARGLSLPGAKDGLAFYLYPDPTRLVDPQVWMDAGAQVLFSFGICQGTLTALGSYNQFNNNCYRDTFVLCLVNGGSSFVAGFAIFSVLGFMSYEQGLPISEVAASGPGLAFIAYPRAVAMMPLPQLWSVCFFIMVILLGADTQFVTLECLMTSVTDMFPTVFRKGYRRELLLLGLCSVCFFLGLLLVTEGGLYFLQLFDHYVCSGNNLLLLSVLQSIGIGWIYGEFIELLMAKNKGVQGEVFVSQMMSAVLPMQGTFISSVVLYKPLRFNKTYIYPTWAYALGWFLGLFCVLVVPLWILFKVIQMKGTVWQVCAKTNSNLSTFLNMLKWGVNAPHRVGWGRVGLSIVTEGQATTTN</sequence>
<keyword evidence="5 8" id="KW-0472">Membrane</keyword>
<feature type="binding site" evidence="6">
    <location>
        <position position="378"/>
    </location>
    <ligand>
        <name>Na(+)</name>
        <dbReference type="ChEBI" id="CHEBI:29101"/>
        <label>1</label>
    </ligand>
</feature>
<dbReference type="AlphaFoldDB" id="A0A674P5K5"/>
<dbReference type="PROSITE" id="PS00610">
    <property type="entry name" value="NA_NEUROTRAN_SYMP_1"/>
    <property type="match status" value="1"/>
</dbReference>
<name>A0A674P5K5_TAKRU</name>
<feature type="binding site" evidence="6">
    <location>
        <position position="51"/>
    </location>
    <ligand>
        <name>Na(+)</name>
        <dbReference type="ChEBI" id="CHEBI:29101"/>
        <label>1</label>
    </ligand>
</feature>
<feature type="transmembrane region" description="Helical" evidence="8">
    <location>
        <begin position="479"/>
        <end position="502"/>
    </location>
</feature>